<gene>
    <name evidence="1" type="ORF">HaLaN_27360</name>
</gene>
<dbReference type="EMBL" id="BLLF01004047">
    <property type="protein sequence ID" value="GFH28809.1"/>
    <property type="molecule type" value="Genomic_DNA"/>
</dbReference>
<protein>
    <submittedName>
        <fullName evidence="1">Uncharacterized protein</fullName>
    </submittedName>
</protein>
<comment type="caution">
    <text evidence="1">The sequence shown here is derived from an EMBL/GenBank/DDBJ whole genome shotgun (WGS) entry which is preliminary data.</text>
</comment>
<evidence type="ECO:0000313" key="1">
    <source>
        <dbReference type="EMBL" id="GFH28809.1"/>
    </source>
</evidence>
<evidence type="ECO:0000313" key="2">
    <source>
        <dbReference type="Proteomes" id="UP000485058"/>
    </source>
</evidence>
<dbReference type="AlphaFoldDB" id="A0A6A0A803"/>
<proteinExistence type="predicted"/>
<reference evidence="1 2" key="1">
    <citation type="submission" date="2020-02" db="EMBL/GenBank/DDBJ databases">
        <title>Draft genome sequence of Haematococcus lacustris strain NIES-144.</title>
        <authorList>
            <person name="Morimoto D."/>
            <person name="Nakagawa S."/>
            <person name="Yoshida T."/>
            <person name="Sawayama S."/>
        </authorList>
    </citation>
    <scope>NUCLEOTIDE SEQUENCE [LARGE SCALE GENOMIC DNA]</scope>
    <source>
        <strain evidence="1 2">NIES-144</strain>
    </source>
</reference>
<sequence>MEEVRNELLQLAGPSYSVREQAGQYVDRLETAALWVWQRTMAACEASSSEEDRRTAQQLCTLLLTDSEMLDVLLALHDIQAAQLFLSFPPIPTRHGKTCSKWDVPTKHLSTKCRESVQTRAGGKVN</sequence>
<keyword evidence="2" id="KW-1185">Reference proteome</keyword>
<dbReference type="Proteomes" id="UP000485058">
    <property type="component" value="Unassembled WGS sequence"/>
</dbReference>
<accession>A0A6A0A803</accession>
<name>A0A6A0A803_HAELA</name>
<organism evidence="1 2">
    <name type="scientific">Haematococcus lacustris</name>
    <name type="common">Green alga</name>
    <name type="synonym">Haematococcus pluvialis</name>
    <dbReference type="NCBI Taxonomy" id="44745"/>
    <lineage>
        <taxon>Eukaryota</taxon>
        <taxon>Viridiplantae</taxon>
        <taxon>Chlorophyta</taxon>
        <taxon>core chlorophytes</taxon>
        <taxon>Chlorophyceae</taxon>
        <taxon>CS clade</taxon>
        <taxon>Chlamydomonadales</taxon>
        <taxon>Haematococcaceae</taxon>
        <taxon>Haematococcus</taxon>
    </lineage>
</organism>